<keyword evidence="10" id="KW-0732">Signal</keyword>
<sequence>MKKGIVTILLGSIAVWAQAADLKAGEEKAMVCVACHGPGGVSANPDWPSLAGQGQKYIEKQLKDFKSGERPNMVMQPQAGMLSDEDIVNVAAYFAAQTPPQATTEGAGDNPEELLALGEALYRGGDMSKNIPACMACHGPTGAGIEPAAFPRISGQHAKYTRTQLDAFRTSALIDQQTSETDRASLVVRANDPNGMMRDVAEKLTPKQIEAVARYMQGLH</sequence>
<dbReference type="InterPro" id="IPR024167">
    <property type="entry name" value="Cytochrome_c4-like"/>
</dbReference>
<keyword evidence="6" id="KW-0249">Electron transport</keyword>
<dbReference type="PIRSF" id="PIRSF000005">
    <property type="entry name" value="Cytochrome_c4"/>
    <property type="match status" value="1"/>
</dbReference>
<feature type="binding site" description="axial binding residue" evidence="9">
    <location>
        <position position="197"/>
    </location>
    <ligand>
        <name>heme c</name>
        <dbReference type="ChEBI" id="CHEBI:61717"/>
        <label>2</label>
    </ligand>
    <ligandPart>
        <name>Fe</name>
        <dbReference type="ChEBI" id="CHEBI:18248"/>
    </ligandPart>
</feature>
<evidence type="ECO:0000256" key="8">
    <source>
        <dbReference type="PIRSR" id="PIRSR000005-1"/>
    </source>
</evidence>
<feature type="chain" id="PRO_5008674804" evidence="10">
    <location>
        <begin position="20"/>
        <end position="220"/>
    </location>
</feature>
<dbReference type="InterPro" id="IPR009056">
    <property type="entry name" value="Cyt_c-like_dom"/>
</dbReference>
<evidence type="ECO:0000313" key="12">
    <source>
        <dbReference type="EMBL" id="SAM61692.1"/>
    </source>
</evidence>
<evidence type="ECO:0000256" key="4">
    <source>
        <dbReference type="ARBA" id="ARBA00022723"/>
    </source>
</evidence>
<evidence type="ECO:0000256" key="1">
    <source>
        <dbReference type="ARBA" id="ARBA00004418"/>
    </source>
</evidence>
<comment type="subcellular location">
    <subcellularLocation>
        <location evidence="1">Periplasm</location>
    </subcellularLocation>
</comment>
<evidence type="ECO:0000256" key="9">
    <source>
        <dbReference type="PIRSR" id="PIRSR000005-2"/>
    </source>
</evidence>
<evidence type="ECO:0000256" key="3">
    <source>
        <dbReference type="ARBA" id="ARBA00022617"/>
    </source>
</evidence>
<dbReference type="SUPFAM" id="SSF46626">
    <property type="entry name" value="Cytochrome c"/>
    <property type="match status" value="2"/>
</dbReference>
<dbReference type="InterPro" id="IPR036909">
    <property type="entry name" value="Cyt_c-like_dom_sf"/>
</dbReference>
<keyword evidence="2" id="KW-0813">Transport</keyword>
<feature type="binding site" description="covalent" evidence="8">
    <location>
        <position position="134"/>
    </location>
    <ligand>
        <name>heme c</name>
        <dbReference type="ChEBI" id="CHEBI:61717"/>
        <label>2</label>
    </ligand>
</feature>
<dbReference type="PROSITE" id="PS51007">
    <property type="entry name" value="CYTC"/>
    <property type="match status" value="2"/>
</dbReference>
<feature type="binding site" description="covalent" evidence="8">
    <location>
        <position position="35"/>
    </location>
    <ligand>
        <name>heme c</name>
        <dbReference type="ChEBI" id="CHEBI:61717"/>
        <label>1</label>
    </ligand>
</feature>
<keyword evidence="4 9" id="KW-0479">Metal-binding</keyword>
<feature type="binding site" description="axial binding residue" evidence="9">
    <location>
        <position position="36"/>
    </location>
    <ligand>
        <name>heme c</name>
        <dbReference type="ChEBI" id="CHEBI:61717"/>
        <label>1</label>
    </ligand>
    <ligandPart>
        <name>Fe</name>
        <dbReference type="ChEBI" id="CHEBI:18248"/>
    </ligandPart>
</feature>
<feature type="domain" description="Cytochrome c" evidence="11">
    <location>
        <begin position="20"/>
        <end position="98"/>
    </location>
</feature>
<dbReference type="AlphaFoldDB" id="A0A1C3H3F4"/>
<feature type="binding site" description="covalent" evidence="8">
    <location>
        <position position="32"/>
    </location>
    <ligand>
        <name>heme c</name>
        <dbReference type="ChEBI" id="CHEBI:61717"/>
        <label>1</label>
    </ligand>
</feature>
<dbReference type="InterPro" id="IPR050597">
    <property type="entry name" value="Cytochrome_c_Oxidase_Subunit"/>
</dbReference>
<evidence type="ECO:0000256" key="6">
    <source>
        <dbReference type="ARBA" id="ARBA00022982"/>
    </source>
</evidence>
<accession>A0A1C3H3F4</accession>
<dbReference type="PANTHER" id="PTHR33751:SF9">
    <property type="entry name" value="CYTOCHROME C4"/>
    <property type="match status" value="1"/>
</dbReference>
<dbReference type="GO" id="GO:0042597">
    <property type="term" value="C:periplasmic space"/>
    <property type="evidence" value="ECO:0007669"/>
    <property type="project" value="UniProtKB-SubCell"/>
</dbReference>
<evidence type="ECO:0000256" key="10">
    <source>
        <dbReference type="SAM" id="SignalP"/>
    </source>
</evidence>
<keyword evidence="3 8" id="KW-0349">Heme</keyword>
<feature type="binding site" description="axial binding residue" evidence="9">
    <location>
        <position position="75"/>
    </location>
    <ligand>
        <name>heme c</name>
        <dbReference type="ChEBI" id="CHEBI:61717"/>
        <label>1</label>
    </ligand>
    <ligandPart>
        <name>Fe</name>
        <dbReference type="ChEBI" id="CHEBI:18248"/>
    </ligandPart>
</feature>
<keyword evidence="5" id="KW-0574">Periplasm</keyword>
<feature type="domain" description="Cytochrome c" evidence="11">
    <location>
        <begin position="113"/>
        <end position="220"/>
    </location>
</feature>
<dbReference type="Pfam" id="PF13442">
    <property type="entry name" value="Cytochrome_CBB3"/>
    <property type="match status" value="1"/>
</dbReference>
<proteinExistence type="predicted"/>
<evidence type="ECO:0000256" key="5">
    <source>
        <dbReference type="ARBA" id="ARBA00022764"/>
    </source>
</evidence>
<protein>
    <submittedName>
        <fullName evidence="12">Cytochrome c4</fullName>
    </submittedName>
</protein>
<dbReference type="Pfam" id="PF00034">
    <property type="entry name" value="Cytochrom_C"/>
    <property type="match status" value="1"/>
</dbReference>
<dbReference type="Gene3D" id="1.10.760.10">
    <property type="entry name" value="Cytochrome c-like domain"/>
    <property type="match status" value="2"/>
</dbReference>
<dbReference type="GO" id="GO:0005506">
    <property type="term" value="F:iron ion binding"/>
    <property type="evidence" value="ECO:0007669"/>
    <property type="project" value="InterPro"/>
</dbReference>
<keyword evidence="7 9" id="KW-0408">Iron</keyword>
<feature type="binding site" description="axial binding residue" evidence="9">
    <location>
        <position position="138"/>
    </location>
    <ligand>
        <name>heme c</name>
        <dbReference type="ChEBI" id="CHEBI:61717"/>
        <label>2</label>
    </ligand>
    <ligandPart>
        <name>Fe</name>
        <dbReference type="ChEBI" id="CHEBI:18248"/>
    </ligandPart>
</feature>
<reference evidence="13" key="1">
    <citation type="submission" date="2016-04" db="EMBL/GenBank/DDBJ databases">
        <authorList>
            <person name="Tagini F."/>
        </authorList>
    </citation>
    <scope>NUCLEOTIDE SEQUENCE [LARGE SCALE GENOMIC DNA]</scope>
    <source>
        <strain evidence="13">CHUV0807</strain>
    </source>
</reference>
<evidence type="ECO:0000256" key="7">
    <source>
        <dbReference type="ARBA" id="ARBA00023004"/>
    </source>
</evidence>
<dbReference type="RefSeq" id="WP_079540052.1">
    <property type="nucleotide sequence ID" value="NZ_FKLO01000037.1"/>
</dbReference>
<name>A0A1C3H3F4_9GAMM</name>
<evidence type="ECO:0000259" key="11">
    <source>
        <dbReference type="PROSITE" id="PS51007"/>
    </source>
</evidence>
<dbReference type="EMBL" id="FKLO01000037">
    <property type="protein sequence ID" value="SAM61692.1"/>
    <property type="molecule type" value="Genomic_DNA"/>
</dbReference>
<evidence type="ECO:0000256" key="2">
    <source>
        <dbReference type="ARBA" id="ARBA00022448"/>
    </source>
</evidence>
<dbReference type="Proteomes" id="UP000190837">
    <property type="component" value="Unassembled WGS sequence"/>
</dbReference>
<evidence type="ECO:0000313" key="13">
    <source>
        <dbReference type="Proteomes" id="UP000190837"/>
    </source>
</evidence>
<comment type="PTM">
    <text evidence="8">Binds 2 heme c groups covalently per subunit.</text>
</comment>
<dbReference type="PANTHER" id="PTHR33751">
    <property type="entry name" value="CBB3-TYPE CYTOCHROME C OXIDASE SUBUNIT FIXP"/>
    <property type="match status" value="1"/>
</dbReference>
<feature type="signal peptide" evidence="10">
    <location>
        <begin position="1"/>
        <end position="19"/>
    </location>
</feature>
<feature type="binding site" description="covalent" evidence="8">
    <location>
        <position position="137"/>
    </location>
    <ligand>
        <name>heme c</name>
        <dbReference type="ChEBI" id="CHEBI:61717"/>
        <label>2</label>
    </ligand>
</feature>
<gene>
    <name evidence="12" type="ORF">CHUV0807_0929</name>
</gene>
<dbReference type="GO" id="GO:0009055">
    <property type="term" value="F:electron transfer activity"/>
    <property type="evidence" value="ECO:0007669"/>
    <property type="project" value="InterPro"/>
</dbReference>
<dbReference type="GO" id="GO:0020037">
    <property type="term" value="F:heme binding"/>
    <property type="evidence" value="ECO:0007669"/>
    <property type="project" value="InterPro"/>
</dbReference>
<organism evidence="12 13">
    <name type="scientific">Cardiobacterium hominis</name>
    <dbReference type="NCBI Taxonomy" id="2718"/>
    <lineage>
        <taxon>Bacteria</taxon>
        <taxon>Pseudomonadati</taxon>
        <taxon>Pseudomonadota</taxon>
        <taxon>Gammaproteobacteria</taxon>
        <taxon>Cardiobacteriales</taxon>
        <taxon>Cardiobacteriaceae</taxon>
        <taxon>Cardiobacterium</taxon>
    </lineage>
</organism>